<evidence type="ECO:0000256" key="8">
    <source>
        <dbReference type="ARBA" id="ARBA00022821"/>
    </source>
</evidence>
<accession>A0A218XAM2</accession>
<comment type="similarity">
    <text evidence="14">Belongs to the cysteine-rich repeat secretory protein family. Plasmodesmata-located proteins (PDLD) subfamily.</text>
</comment>
<dbReference type="EMBL" id="MTKT01002214">
    <property type="protein sequence ID" value="OWM81392.1"/>
    <property type="molecule type" value="Genomic_DNA"/>
</dbReference>
<reference evidence="18" key="1">
    <citation type="journal article" date="2017" name="Plant J.">
        <title>The pomegranate (Punica granatum L.) genome and the genomics of punicalagin biosynthesis.</title>
        <authorList>
            <person name="Qin G."/>
            <person name="Xu C."/>
            <person name="Ming R."/>
            <person name="Tang H."/>
            <person name="Guyot R."/>
            <person name="Kramer E.M."/>
            <person name="Hu Y."/>
            <person name="Yi X."/>
            <person name="Qi Y."/>
            <person name="Xu X."/>
            <person name="Gao Z."/>
            <person name="Pan H."/>
            <person name="Jian J."/>
            <person name="Tian Y."/>
            <person name="Yue Z."/>
            <person name="Xu Y."/>
        </authorList>
    </citation>
    <scope>NUCLEOTIDE SEQUENCE [LARGE SCALE GENOMIC DNA]</scope>
    <source>
        <strain evidence="18">cv. Dabenzi</strain>
    </source>
</reference>
<name>A0A218XAM2_PUNGR</name>
<evidence type="ECO:0000256" key="12">
    <source>
        <dbReference type="ARBA" id="ARBA00023157"/>
    </source>
</evidence>
<dbReference type="GO" id="GO:0042742">
    <property type="term" value="P:defense response to bacterium"/>
    <property type="evidence" value="ECO:0007669"/>
    <property type="project" value="UniProtKB-KW"/>
</dbReference>
<keyword evidence="10" id="KW-0044">Antibiotic</keyword>
<dbReference type="InterPro" id="IPR038408">
    <property type="entry name" value="GNK2_sf"/>
</dbReference>
<dbReference type="GO" id="GO:0050832">
    <property type="term" value="P:defense response to fungus"/>
    <property type="evidence" value="ECO:0007669"/>
    <property type="project" value="UniProtKB-KW"/>
</dbReference>
<evidence type="ECO:0000256" key="1">
    <source>
        <dbReference type="ARBA" id="ARBA00004251"/>
    </source>
</evidence>
<evidence type="ECO:0000256" key="6">
    <source>
        <dbReference type="ARBA" id="ARBA00022734"/>
    </source>
</evidence>
<comment type="caution">
    <text evidence="17">The sequence shown here is derived from an EMBL/GenBank/DDBJ whole genome shotgun (WGS) entry which is preliminary data.</text>
</comment>
<keyword evidence="5 15" id="KW-0732">Signal</keyword>
<gene>
    <name evidence="17" type="ORF">CDL15_Pgr007430</name>
</gene>
<evidence type="ECO:0000256" key="2">
    <source>
        <dbReference type="ARBA" id="ARBA00022529"/>
    </source>
</evidence>
<keyword evidence="12" id="KW-1015">Disulfide bond</keyword>
<dbReference type="InterPro" id="IPR051378">
    <property type="entry name" value="Cell2Cell_Antifungal"/>
</dbReference>
<evidence type="ECO:0000313" key="17">
    <source>
        <dbReference type="EMBL" id="OWM81392.1"/>
    </source>
</evidence>
<dbReference type="GO" id="GO:0009506">
    <property type="term" value="C:plasmodesma"/>
    <property type="evidence" value="ECO:0007669"/>
    <property type="project" value="UniProtKB-SubCell"/>
</dbReference>
<keyword evidence="3" id="KW-0295">Fungicide</keyword>
<keyword evidence="7" id="KW-0677">Repeat</keyword>
<dbReference type="PANTHER" id="PTHR32080:SF54">
    <property type="entry name" value="GNK2-HOMOLOGOUS DOMAIN-CONTAINING PROTEIN"/>
    <property type="match status" value="1"/>
</dbReference>
<feature type="signal peptide" evidence="15">
    <location>
        <begin position="1"/>
        <end position="25"/>
    </location>
</feature>
<dbReference type="GO" id="GO:0005886">
    <property type="term" value="C:plasma membrane"/>
    <property type="evidence" value="ECO:0007669"/>
    <property type="project" value="UniProtKB-SubCell"/>
</dbReference>
<dbReference type="PROSITE" id="PS51473">
    <property type="entry name" value="GNK2"/>
    <property type="match status" value="1"/>
</dbReference>
<evidence type="ECO:0000256" key="3">
    <source>
        <dbReference type="ARBA" id="ARBA00022577"/>
    </source>
</evidence>
<dbReference type="Proteomes" id="UP000197138">
    <property type="component" value="Unassembled WGS sequence"/>
</dbReference>
<keyword evidence="11" id="KW-0465">Mannose-binding</keyword>
<evidence type="ECO:0000256" key="14">
    <source>
        <dbReference type="ARBA" id="ARBA00038393"/>
    </source>
</evidence>
<keyword evidence="2" id="KW-0929">Antimicrobial</keyword>
<keyword evidence="8" id="KW-0611">Plant defense</keyword>
<dbReference type="InterPro" id="IPR002902">
    <property type="entry name" value="GNK2"/>
</dbReference>
<organism evidence="17 18">
    <name type="scientific">Punica granatum</name>
    <name type="common">Pomegranate</name>
    <dbReference type="NCBI Taxonomy" id="22663"/>
    <lineage>
        <taxon>Eukaryota</taxon>
        <taxon>Viridiplantae</taxon>
        <taxon>Streptophyta</taxon>
        <taxon>Embryophyta</taxon>
        <taxon>Tracheophyta</taxon>
        <taxon>Spermatophyta</taxon>
        <taxon>Magnoliopsida</taxon>
        <taxon>eudicotyledons</taxon>
        <taxon>Gunneridae</taxon>
        <taxon>Pentapetalae</taxon>
        <taxon>rosids</taxon>
        <taxon>malvids</taxon>
        <taxon>Myrtales</taxon>
        <taxon>Lythraceae</taxon>
        <taxon>Punica</taxon>
    </lineage>
</organism>
<evidence type="ECO:0000256" key="13">
    <source>
        <dbReference type="ARBA" id="ARBA00024184"/>
    </source>
</evidence>
<feature type="chain" id="PRO_5013301790" description="Gnk2-homologous domain-containing protein" evidence="15">
    <location>
        <begin position="26"/>
        <end position="138"/>
    </location>
</feature>
<dbReference type="CDD" id="cd23509">
    <property type="entry name" value="Gnk2-like"/>
    <property type="match status" value="1"/>
</dbReference>
<proteinExistence type="inferred from homology"/>
<dbReference type="Gene3D" id="3.30.430.20">
    <property type="entry name" value="Gnk2 domain, C-X8-C-X2-C motif"/>
    <property type="match status" value="1"/>
</dbReference>
<feature type="domain" description="Gnk2-homologous" evidence="16">
    <location>
        <begin position="29"/>
        <end position="136"/>
    </location>
</feature>
<evidence type="ECO:0000256" key="15">
    <source>
        <dbReference type="SAM" id="SignalP"/>
    </source>
</evidence>
<protein>
    <recommendedName>
        <fullName evidence="16">Gnk2-homologous domain-containing protein</fullName>
    </recommendedName>
</protein>
<evidence type="ECO:0000256" key="10">
    <source>
        <dbReference type="ARBA" id="ARBA00023022"/>
    </source>
</evidence>
<evidence type="ECO:0000256" key="5">
    <source>
        <dbReference type="ARBA" id="ARBA00022729"/>
    </source>
</evidence>
<dbReference type="Pfam" id="PF01657">
    <property type="entry name" value="Stress-antifung"/>
    <property type="match status" value="1"/>
</dbReference>
<evidence type="ECO:0000256" key="4">
    <source>
        <dbReference type="ARBA" id="ARBA00022581"/>
    </source>
</evidence>
<dbReference type="GO" id="GO:0031640">
    <property type="term" value="P:killing of cells of another organism"/>
    <property type="evidence" value="ECO:0007669"/>
    <property type="project" value="UniProtKB-KW"/>
</dbReference>
<keyword evidence="6" id="KW-0430">Lectin</keyword>
<evidence type="ECO:0000256" key="9">
    <source>
        <dbReference type="ARBA" id="ARBA00022949"/>
    </source>
</evidence>
<keyword evidence="9" id="KW-0965">Cell junction</keyword>
<keyword evidence="4" id="KW-0945">Host-virus interaction</keyword>
<comment type="subcellular location">
    <subcellularLocation>
        <location evidence="13">Cell junction</location>
        <location evidence="13">Plasmodesma</location>
    </subcellularLocation>
    <subcellularLocation>
        <location evidence="1">Cell membrane</location>
        <topology evidence="1">Single-pass type I membrane protein</topology>
    </subcellularLocation>
</comment>
<evidence type="ECO:0000256" key="7">
    <source>
        <dbReference type="ARBA" id="ARBA00022737"/>
    </source>
</evidence>
<evidence type="ECO:0000256" key="11">
    <source>
        <dbReference type="ARBA" id="ARBA00023035"/>
    </source>
</evidence>
<dbReference type="AlphaFoldDB" id="A0A218XAM2"/>
<dbReference type="PANTHER" id="PTHR32080">
    <property type="entry name" value="ANTIFUNGAL PROTEIN GINKBILOBIN-2-LIKE"/>
    <property type="match status" value="1"/>
</dbReference>
<evidence type="ECO:0000313" key="18">
    <source>
        <dbReference type="Proteomes" id="UP000197138"/>
    </source>
</evidence>
<sequence length="138" mass="15462">MDAIVRAAAIAIGLLCIYSSAICSAGTPDGTVLSKICNGVEFSSKQYDENRRYVISQLLHNTPKVGFNYYERSPSSDHIIYGHAACKGKLSKGDCEWCLGDAVKELFRDRHECPLYTTGAQIHLQDCRLRFEVYEFDD</sequence>
<evidence type="ECO:0000259" key="16">
    <source>
        <dbReference type="PROSITE" id="PS51473"/>
    </source>
</evidence>
<dbReference type="GO" id="GO:0005537">
    <property type="term" value="F:D-mannose binding"/>
    <property type="evidence" value="ECO:0007669"/>
    <property type="project" value="UniProtKB-KW"/>
</dbReference>